<dbReference type="Gene3D" id="3.30.450.90">
    <property type="match status" value="1"/>
</dbReference>
<dbReference type="PANTHER" id="PTHR30486:SF12">
    <property type="entry name" value="TYPE IV PILUS ATPASE PILU"/>
    <property type="match status" value="1"/>
</dbReference>
<accession>A0ABV8SVL5</accession>
<organism evidence="3 4">
    <name type="scientific">Steroidobacter flavus</name>
    <dbReference type="NCBI Taxonomy" id="1842136"/>
    <lineage>
        <taxon>Bacteria</taxon>
        <taxon>Pseudomonadati</taxon>
        <taxon>Pseudomonadota</taxon>
        <taxon>Gammaproteobacteria</taxon>
        <taxon>Steroidobacterales</taxon>
        <taxon>Steroidobacteraceae</taxon>
        <taxon>Steroidobacter</taxon>
    </lineage>
</organism>
<evidence type="ECO:0000313" key="3">
    <source>
        <dbReference type="EMBL" id="MFC4310998.1"/>
    </source>
</evidence>
<evidence type="ECO:0000313" key="4">
    <source>
        <dbReference type="Proteomes" id="UP001595904"/>
    </source>
</evidence>
<name>A0ABV8SVL5_9GAMM</name>
<dbReference type="PROSITE" id="PS00662">
    <property type="entry name" value="T2SP_E"/>
    <property type="match status" value="1"/>
</dbReference>
<dbReference type="Proteomes" id="UP001595904">
    <property type="component" value="Unassembled WGS sequence"/>
</dbReference>
<sequence>MAADGETINSEAGSVENTGEERAVVLNTKPLFKLMVDKRASDLFFTSYAPIKIKIEGQIFPVNKQMLTPEVVRQAAYGLMTQEQIDAFNDELEIDFAISEPGLGRFRVNVFHQRGNPAMVLRYITADMPRLDDLGLPEILKDLMMMKRGLLLMVGATGSGKSTTLASMINYRNENSSDHIITIEDPIEFLHSNKKSIINQREVGLDTKSYARALRSAMRAAPDVLLIGEIRDRETMESAIMLAGTGHLVLATLHANNAAETLDRIINMFPLDQHTQIFLDISQYLRAIIAQRLVPGKNKRRVAAVELLINTPHVQELIKKGDVLGAKEALRTSSEKGMQHFDTALYELYKAGRITMEDALTYADSRTNLEAKINFG</sequence>
<dbReference type="PANTHER" id="PTHR30486">
    <property type="entry name" value="TWITCHING MOTILITY PROTEIN PILT"/>
    <property type="match status" value="1"/>
</dbReference>
<comment type="similarity">
    <text evidence="1">Belongs to the GSP E family.</text>
</comment>
<comment type="caution">
    <text evidence="3">The sequence shown here is derived from an EMBL/GenBank/DDBJ whole genome shotgun (WGS) entry which is preliminary data.</text>
</comment>
<dbReference type="Gene3D" id="3.40.50.300">
    <property type="entry name" value="P-loop containing nucleotide triphosphate hydrolases"/>
    <property type="match status" value="1"/>
</dbReference>
<proteinExistence type="inferred from homology"/>
<feature type="domain" description="Bacterial type II secretion system protein E" evidence="2">
    <location>
        <begin position="218"/>
        <end position="232"/>
    </location>
</feature>
<gene>
    <name evidence="3" type="ORF">ACFPN2_18015</name>
</gene>
<dbReference type="EMBL" id="JBHSDU010000003">
    <property type="protein sequence ID" value="MFC4310998.1"/>
    <property type="molecule type" value="Genomic_DNA"/>
</dbReference>
<dbReference type="Pfam" id="PF00437">
    <property type="entry name" value="T2SSE"/>
    <property type="match status" value="1"/>
</dbReference>
<evidence type="ECO:0000259" key="2">
    <source>
        <dbReference type="PROSITE" id="PS00662"/>
    </source>
</evidence>
<protein>
    <submittedName>
        <fullName evidence="3">PilT/PilU family type 4a pilus ATPase</fullName>
    </submittedName>
</protein>
<dbReference type="InterPro" id="IPR003593">
    <property type="entry name" value="AAA+_ATPase"/>
</dbReference>
<dbReference type="InterPro" id="IPR050921">
    <property type="entry name" value="T4SS_GSP_E_ATPase"/>
</dbReference>
<dbReference type="CDD" id="cd01131">
    <property type="entry name" value="PilT"/>
    <property type="match status" value="1"/>
</dbReference>
<dbReference type="RefSeq" id="WP_380598963.1">
    <property type="nucleotide sequence ID" value="NZ_JBHSDU010000003.1"/>
</dbReference>
<keyword evidence="4" id="KW-1185">Reference proteome</keyword>
<reference evidence="4" key="1">
    <citation type="journal article" date="2019" name="Int. J. Syst. Evol. Microbiol.">
        <title>The Global Catalogue of Microorganisms (GCM) 10K type strain sequencing project: providing services to taxonomists for standard genome sequencing and annotation.</title>
        <authorList>
            <consortium name="The Broad Institute Genomics Platform"/>
            <consortium name="The Broad Institute Genome Sequencing Center for Infectious Disease"/>
            <person name="Wu L."/>
            <person name="Ma J."/>
        </authorList>
    </citation>
    <scope>NUCLEOTIDE SEQUENCE [LARGE SCALE GENOMIC DNA]</scope>
    <source>
        <strain evidence="4">CGMCC 1.10759</strain>
    </source>
</reference>
<dbReference type="NCBIfam" id="TIGR01420">
    <property type="entry name" value="pilT_fam"/>
    <property type="match status" value="1"/>
</dbReference>
<evidence type="ECO:0000256" key="1">
    <source>
        <dbReference type="ARBA" id="ARBA00006611"/>
    </source>
</evidence>
<dbReference type="InterPro" id="IPR027417">
    <property type="entry name" value="P-loop_NTPase"/>
</dbReference>
<dbReference type="SUPFAM" id="SSF52540">
    <property type="entry name" value="P-loop containing nucleoside triphosphate hydrolases"/>
    <property type="match status" value="1"/>
</dbReference>
<dbReference type="InterPro" id="IPR006321">
    <property type="entry name" value="PilT/PilU"/>
</dbReference>
<dbReference type="SMART" id="SM00382">
    <property type="entry name" value="AAA"/>
    <property type="match status" value="1"/>
</dbReference>
<dbReference type="InterPro" id="IPR001482">
    <property type="entry name" value="T2SS/T4SS_dom"/>
</dbReference>